<keyword evidence="3" id="KW-1185">Reference proteome</keyword>
<feature type="transmembrane region" description="Helical" evidence="1">
    <location>
        <begin position="182"/>
        <end position="204"/>
    </location>
</feature>
<organism evidence="2 3">
    <name type="scientific">Flavobacterium rhizophilum</name>
    <dbReference type="NCBI Taxonomy" id="3163296"/>
    <lineage>
        <taxon>Bacteria</taxon>
        <taxon>Pseudomonadati</taxon>
        <taxon>Bacteroidota</taxon>
        <taxon>Flavobacteriia</taxon>
        <taxon>Flavobacteriales</taxon>
        <taxon>Flavobacteriaceae</taxon>
        <taxon>Flavobacterium</taxon>
    </lineage>
</organism>
<dbReference type="EMBL" id="JBELQB010000004">
    <property type="protein sequence ID" value="MFL9837107.1"/>
    <property type="molecule type" value="Genomic_DNA"/>
</dbReference>
<proteinExistence type="predicted"/>
<reference evidence="2 3" key="1">
    <citation type="submission" date="2024-06" db="EMBL/GenBank/DDBJ databases">
        <authorList>
            <person name="Kaempfer P."/>
            <person name="Viver T."/>
        </authorList>
    </citation>
    <scope>NUCLEOTIDE SEQUENCE [LARGE SCALE GENOMIC DNA]</scope>
    <source>
        <strain evidence="2 3">ST-75</strain>
    </source>
</reference>
<keyword evidence="1" id="KW-0472">Membrane</keyword>
<gene>
    <name evidence="2" type="ORF">ABS768_06320</name>
</gene>
<feature type="transmembrane region" description="Helical" evidence="1">
    <location>
        <begin position="46"/>
        <end position="63"/>
    </location>
</feature>
<name>A0ABW8YBG1_9FLAO</name>
<dbReference type="RefSeq" id="WP_408074125.1">
    <property type="nucleotide sequence ID" value="NZ_JBELQB010000004.1"/>
</dbReference>
<keyword evidence="1" id="KW-0812">Transmembrane</keyword>
<evidence type="ECO:0000256" key="1">
    <source>
        <dbReference type="SAM" id="Phobius"/>
    </source>
</evidence>
<protein>
    <submittedName>
        <fullName evidence="2">Uncharacterized protein</fullName>
    </submittedName>
</protein>
<dbReference type="Proteomes" id="UP001629059">
    <property type="component" value="Unassembled WGS sequence"/>
</dbReference>
<evidence type="ECO:0000313" key="2">
    <source>
        <dbReference type="EMBL" id="MFL9837107.1"/>
    </source>
</evidence>
<feature type="transmembrane region" description="Helical" evidence="1">
    <location>
        <begin position="127"/>
        <end position="151"/>
    </location>
</feature>
<accession>A0ABW8YBG1</accession>
<feature type="transmembrane region" description="Helical" evidence="1">
    <location>
        <begin position="69"/>
        <end position="90"/>
    </location>
</feature>
<sequence>MKISSYIRKNIVKILNESYKWRNNELLSKKIESPPVSIAQILKSNFFFFLFGLGISVFVPSFFRENITTFIMTSLSIFIGLFVSILILVFDKFIQYKQRFDDEVKTNEDKLNLKPNFIRTRNFSRRFVFVLLETLIIAFVAIIFLSITLIFDESYLKDVKQYDFVLWKDIDLKSVWYCIRNLLILFSKSVIIVLLLRFCIYLFFLFSSLGEYMKGVLYDKIEI</sequence>
<comment type="caution">
    <text evidence="2">The sequence shown here is derived from an EMBL/GenBank/DDBJ whole genome shotgun (WGS) entry which is preliminary data.</text>
</comment>
<evidence type="ECO:0000313" key="3">
    <source>
        <dbReference type="Proteomes" id="UP001629059"/>
    </source>
</evidence>
<keyword evidence="1" id="KW-1133">Transmembrane helix</keyword>